<keyword evidence="3" id="KW-1185">Reference proteome</keyword>
<accession>A0A9P6QV83</accession>
<reference evidence="2" key="1">
    <citation type="journal article" date="2020" name="Fungal Divers.">
        <title>Resolving the Mortierellaceae phylogeny through synthesis of multi-gene phylogenetics and phylogenomics.</title>
        <authorList>
            <person name="Vandepol N."/>
            <person name="Liber J."/>
            <person name="Desiro A."/>
            <person name="Na H."/>
            <person name="Kennedy M."/>
            <person name="Barry K."/>
            <person name="Grigoriev I.V."/>
            <person name="Miller A.N."/>
            <person name="O'Donnell K."/>
            <person name="Stajich J.E."/>
            <person name="Bonito G."/>
        </authorList>
    </citation>
    <scope>NUCLEOTIDE SEQUENCE</scope>
    <source>
        <strain evidence="2">NVP60</strain>
    </source>
</reference>
<sequence>RIPLVTSLTLKAVPGLPEFPDLEKMYRNFTSSDMIFSFLRDFERRLKNATGSQDGFEVLCYVYLKKAILDHDVLVTFEKLMTPTKKSHAWSWETSRSMFLQDVDQERAMGDGVQRLYSIALREKDCIVRVRRMTTNVYSSSASSPVSSAARGSVAWTSETSKAPRNSSSSLMSGLGEVESGEKRKMEY</sequence>
<evidence type="ECO:0000313" key="2">
    <source>
        <dbReference type="EMBL" id="KAG0292682.1"/>
    </source>
</evidence>
<feature type="non-terminal residue" evidence="2">
    <location>
        <position position="1"/>
    </location>
</feature>
<evidence type="ECO:0000313" key="3">
    <source>
        <dbReference type="Proteomes" id="UP000823405"/>
    </source>
</evidence>
<dbReference type="Proteomes" id="UP000823405">
    <property type="component" value="Unassembled WGS sequence"/>
</dbReference>
<organism evidence="2 3">
    <name type="scientific">Linnemannia gamsii</name>
    <dbReference type="NCBI Taxonomy" id="64522"/>
    <lineage>
        <taxon>Eukaryota</taxon>
        <taxon>Fungi</taxon>
        <taxon>Fungi incertae sedis</taxon>
        <taxon>Mucoromycota</taxon>
        <taxon>Mortierellomycotina</taxon>
        <taxon>Mortierellomycetes</taxon>
        <taxon>Mortierellales</taxon>
        <taxon>Mortierellaceae</taxon>
        <taxon>Linnemannia</taxon>
    </lineage>
</organism>
<proteinExistence type="predicted"/>
<gene>
    <name evidence="2" type="ORF">BGZ97_005526</name>
</gene>
<dbReference type="EMBL" id="JAAAIN010002484">
    <property type="protein sequence ID" value="KAG0292682.1"/>
    <property type="molecule type" value="Genomic_DNA"/>
</dbReference>
<comment type="caution">
    <text evidence="2">The sequence shown here is derived from an EMBL/GenBank/DDBJ whole genome shotgun (WGS) entry which is preliminary data.</text>
</comment>
<feature type="region of interest" description="Disordered" evidence="1">
    <location>
        <begin position="140"/>
        <end position="188"/>
    </location>
</feature>
<feature type="compositionally biased region" description="Polar residues" evidence="1">
    <location>
        <begin position="156"/>
        <end position="172"/>
    </location>
</feature>
<dbReference type="OrthoDB" id="2415586at2759"/>
<dbReference type="AlphaFoldDB" id="A0A9P6QV83"/>
<name>A0A9P6QV83_9FUNG</name>
<protein>
    <submittedName>
        <fullName evidence="2">Uncharacterized protein</fullName>
    </submittedName>
</protein>
<feature type="compositionally biased region" description="Low complexity" evidence="1">
    <location>
        <begin position="140"/>
        <end position="155"/>
    </location>
</feature>
<evidence type="ECO:0000256" key="1">
    <source>
        <dbReference type="SAM" id="MobiDB-lite"/>
    </source>
</evidence>